<feature type="domain" description="GGDEF" evidence="5">
    <location>
        <begin position="338"/>
        <end position="472"/>
    </location>
</feature>
<dbReference type="Gene3D" id="3.30.70.270">
    <property type="match status" value="1"/>
</dbReference>
<dbReference type="InterPro" id="IPR001789">
    <property type="entry name" value="Sig_transdc_resp-reg_receiver"/>
</dbReference>
<reference evidence="6 7" key="1">
    <citation type="submission" date="2017-06" db="EMBL/GenBank/DDBJ databases">
        <title>Sequencing and comparative analysis of myxobacterial genomes.</title>
        <authorList>
            <person name="Rupp O."/>
            <person name="Goesmann A."/>
            <person name="Sogaard-Andersen L."/>
        </authorList>
    </citation>
    <scope>NUCLEOTIDE SEQUENCE [LARGE SCALE GENOMIC DNA]</scope>
    <source>
        <strain evidence="6 7">DSM 52655</strain>
    </source>
</reference>
<evidence type="ECO:0000256" key="1">
    <source>
        <dbReference type="ARBA" id="ARBA00022553"/>
    </source>
</evidence>
<keyword evidence="1 2" id="KW-0597">Phosphoprotein</keyword>
<dbReference type="InterPro" id="IPR050595">
    <property type="entry name" value="Bact_response_regulator"/>
</dbReference>
<evidence type="ECO:0000256" key="2">
    <source>
        <dbReference type="PROSITE-ProRule" id="PRU00169"/>
    </source>
</evidence>
<dbReference type="EMBL" id="CP022098">
    <property type="protein sequence ID" value="ATB41417.1"/>
    <property type="molecule type" value="Genomic_DNA"/>
</dbReference>
<name>A0A250JD25_9BACT</name>
<feature type="domain" description="Response regulatory" evidence="4">
    <location>
        <begin position="25"/>
        <end position="139"/>
    </location>
</feature>
<dbReference type="NCBIfam" id="TIGR00254">
    <property type="entry name" value="GGDEF"/>
    <property type="match status" value="1"/>
</dbReference>
<evidence type="ECO:0000259" key="4">
    <source>
        <dbReference type="PROSITE" id="PS50110"/>
    </source>
</evidence>
<dbReference type="PANTHER" id="PTHR44591:SF3">
    <property type="entry name" value="RESPONSE REGULATORY DOMAIN-CONTAINING PROTEIN"/>
    <property type="match status" value="1"/>
</dbReference>
<dbReference type="SUPFAM" id="SSF52172">
    <property type="entry name" value="CheY-like"/>
    <property type="match status" value="1"/>
</dbReference>
<dbReference type="AlphaFoldDB" id="A0A250JD25"/>
<dbReference type="GO" id="GO:0000160">
    <property type="term" value="P:phosphorelay signal transduction system"/>
    <property type="evidence" value="ECO:0007669"/>
    <property type="project" value="InterPro"/>
</dbReference>
<dbReference type="KEGG" id="cfus:CYFUS_006883"/>
<dbReference type="Pfam" id="PF00990">
    <property type="entry name" value="GGDEF"/>
    <property type="match status" value="1"/>
</dbReference>
<evidence type="ECO:0000313" key="6">
    <source>
        <dbReference type="EMBL" id="ATB41417.1"/>
    </source>
</evidence>
<dbReference type="InterPro" id="IPR000160">
    <property type="entry name" value="GGDEF_dom"/>
</dbReference>
<feature type="coiled-coil region" evidence="3">
    <location>
        <begin position="132"/>
        <end position="159"/>
    </location>
</feature>
<evidence type="ECO:0000259" key="5">
    <source>
        <dbReference type="PROSITE" id="PS50887"/>
    </source>
</evidence>
<dbReference type="InterPro" id="IPR043128">
    <property type="entry name" value="Rev_trsase/Diguanyl_cyclase"/>
</dbReference>
<dbReference type="SMART" id="SM00448">
    <property type="entry name" value="REC"/>
    <property type="match status" value="1"/>
</dbReference>
<dbReference type="SMART" id="SM00267">
    <property type="entry name" value="GGDEF"/>
    <property type="match status" value="1"/>
</dbReference>
<dbReference type="Gene3D" id="3.30.450.40">
    <property type="match status" value="1"/>
</dbReference>
<dbReference type="SUPFAM" id="SSF55073">
    <property type="entry name" value="Nucleotide cyclase"/>
    <property type="match status" value="1"/>
</dbReference>
<dbReference type="CDD" id="cd00156">
    <property type="entry name" value="REC"/>
    <property type="match status" value="1"/>
</dbReference>
<dbReference type="Gene3D" id="3.40.50.2300">
    <property type="match status" value="1"/>
</dbReference>
<dbReference type="InterPro" id="IPR029787">
    <property type="entry name" value="Nucleotide_cyclase"/>
</dbReference>
<keyword evidence="3" id="KW-0175">Coiled coil</keyword>
<dbReference type="InterPro" id="IPR029016">
    <property type="entry name" value="GAF-like_dom_sf"/>
</dbReference>
<accession>A0A250JD25</accession>
<dbReference type="InterPro" id="IPR011006">
    <property type="entry name" value="CheY-like_superfamily"/>
</dbReference>
<dbReference type="Pfam" id="PF00072">
    <property type="entry name" value="Response_reg"/>
    <property type="match status" value="1"/>
</dbReference>
<evidence type="ECO:0000256" key="3">
    <source>
        <dbReference type="SAM" id="Coils"/>
    </source>
</evidence>
<organism evidence="6 7">
    <name type="scientific">Cystobacter fuscus</name>
    <dbReference type="NCBI Taxonomy" id="43"/>
    <lineage>
        <taxon>Bacteria</taxon>
        <taxon>Pseudomonadati</taxon>
        <taxon>Myxococcota</taxon>
        <taxon>Myxococcia</taxon>
        <taxon>Myxococcales</taxon>
        <taxon>Cystobacterineae</taxon>
        <taxon>Archangiaceae</taxon>
        <taxon>Cystobacter</taxon>
    </lineage>
</organism>
<feature type="modified residue" description="4-aspartylphosphate" evidence="2">
    <location>
        <position position="74"/>
    </location>
</feature>
<dbReference type="SUPFAM" id="SSF55781">
    <property type="entry name" value="GAF domain-like"/>
    <property type="match status" value="1"/>
</dbReference>
<dbReference type="Proteomes" id="UP000217257">
    <property type="component" value="Chromosome"/>
</dbReference>
<dbReference type="PROSITE" id="PS50887">
    <property type="entry name" value="GGDEF"/>
    <property type="match status" value="1"/>
</dbReference>
<proteinExistence type="predicted"/>
<sequence length="637" mass="71678">MLRAANLHSFHSFLVPSSPPAVAGPILVVDDDQFFRQLASDMLSRRGYRVVTVESAAQALEEVGRASYDLVITDVVMPGMDGISLTEKLRERDPAQEVILVSTRKDVKGSAMALKVGVAVVLPKPVDETDLLLATERALERAQLRHERAKLQNENLEFARYQHLHQRCLEFLSQPDLEWLQERVAAELASVCDAQSAALWISDDRGQLVLRAYRGLLDRHFLVDRISTEGPLGPSMREGQPWVAHEQRSPILYVPFVNNGELLGLAQLSDPLAGDFRAEHLHYAKILGDSAAVGVKNGRKMLALQRLGLRDRDTAAYNLSYFTDYASKEIYKARRYGRMFSLLTFSVDNLPLVRMRLGATEAKLAVRGIIKALSRIVRDSDVIAKASDQEFYLLLPETDFFGAMMFVRRALAAVREEPEAQEVEARLPLALVGGASTFPKDGEDFDELMYRCRRRMDERRASLQRKLMLDTLPFWDEVDLLLGNASSPRLPVEDNAEPSRRGKVSDALFDELQVEIARELMRDPTSRGLLYVGSPEIRSELPIVQGLESASPDMASRIYLLGRRMDLESHRALTPVFLEGDERMSRHEFILWLSENAAYALIQRRGLGATWGFHSSDTAVVDGLITRLQAEYDLQPY</sequence>
<evidence type="ECO:0000313" key="7">
    <source>
        <dbReference type="Proteomes" id="UP000217257"/>
    </source>
</evidence>
<dbReference type="PANTHER" id="PTHR44591">
    <property type="entry name" value="STRESS RESPONSE REGULATOR PROTEIN 1"/>
    <property type="match status" value="1"/>
</dbReference>
<protein>
    <submittedName>
        <fullName evidence="6">Transcriptional regulator</fullName>
    </submittedName>
</protein>
<dbReference type="PROSITE" id="PS50110">
    <property type="entry name" value="RESPONSE_REGULATORY"/>
    <property type="match status" value="1"/>
</dbReference>
<gene>
    <name evidence="6" type="ORF">CYFUS_006883</name>
</gene>